<dbReference type="Pfam" id="PF00501">
    <property type="entry name" value="AMP-binding"/>
    <property type="match status" value="1"/>
</dbReference>
<comment type="similarity">
    <text evidence="1">Belongs to the ATP-dependent AMP-binding enzyme family.</text>
</comment>
<protein>
    <recommendedName>
        <fullName evidence="5">Acyl-CoA synthetase</fullName>
    </recommendedName>
</protein>
<dbReference type="PROSITE" id="PS00455">
    <property type="entry name" value="AMP_BINDING"/>
    <property type="match status" value="1"/>
</dbReference>
<dbReference type="PATRIC" id="fig|1276920.7.peg.2647"/>
<dbReference type="PANTHER" id="PTHR43272:SF32">
    <property type="entry name" value="AMP-DEPENDENT SYNTHETASE_LIGASE DOMAIN-CONTAINING PROTEIN"/>
    <property type="match status" value="1"/>
</dbReference>
<dbReference type="PANTHER" id="PTHR43272">
    <property type="entry name" value="LONG-CHAIN-FATTY-ACID--COA LIGASE"/>
    <property type="match status" value="1"/>
</dbReference>
<dbReference type="AlphaFoldDB" id="M7MP47"/>
<keyword evidence="8" id="KW-1185">Reference proteome</keyword>
<gene>
    <name evidence="7" type="ORF">ADIAG_02648</name>
</gene>
<keyword evidence="4" id="KW-0443">Lipid metabolism</keyword>
<dbReference type="Gene3D" id="3.40.50.12780">
    <property type="entry name" value="N-terminal domain of ligase-like"/>
    <property type="match status" value="1"/>
</dbReference>
<evidence type="ECO:0000256" key="1">
    <source>
        <dbReference type="ARBA" id="ARBA00006432"/>
    </source>
</evidence>
<dbReference type="STRING" id="1276920.ADIAG_02648"/>
<dbReference type="GO" id="GO:0004467">
    <property type="term" value="F:long-chain fatty acid-CoA ligase activity"/>
    <property type="evidence" value="ECO:0007669"/>
    <property type="project" value="TreeGrafter"/>
</dbReference>
<reference evidence="7 8" key="1">
    <citation type="journal article" date="2013" name="Genome Announc.">
        <title>Draft Genome Sequence of Arthrobacter gangotriensis Strain Lz1yT, Isolated from a Penguin Rookery Soil Sample Collected in Antarctica, near the Indian Station Dakshin Gangotri.</title>
        <authorList>
            <person name="Shivaji S."/>
            <person name="Ara S."/>
            <person name="Bandi S."/>
            <person name="Singh A."/>
            <person name="Kumar Pinnaka A."/>
        </authorList>
    </citation>
    <scope>NUCLEOTIDE SEQUENCE [LARGE SCALE GENOMIC DNA]</scope>
    <source>
        <strain evidence="7 8">Lz1y</strain>
    </source>
</reference>
<dbReference type="eggNOG" id="COG1022">
    <property type="taxonomic scope" value="Bacteria"/>
</dbReference>
<evidence type="ECO:0000256" key="3">
    <source>
        <dbReference type="ARBA" id="ARBA00022832"/>
    </source>
</evidence>
<evidence type="ECO:0000313" key="7">
    <source>
        <dbReference type="EMBL" id="EMQ98137.1"/>
    </source>
</evidence>
<evidence type="ECO:0000256" key="4">
    <source>
        <dbReference type="ARBA" id="ARBA00023098"/>
    </source>
</evidence>
<keyword evidence="2" id="KW-0436">Ligase</keyword>
<sequence length="621" mass="66776">MFLPERMNPHPEPKERKMQEISIPPLVENPPETNITDLLLRHARSAADPALLAKPGPDGTWIDIPASEFAADASALAKGFIASGIEPGARIGLMARTRYEWTLVDFAIWFAGCVTVPVYETSSPSQVAWILGDSHAVAAVVEAPRHENVVRQAAHQEGLDEVAHVWQIEGNGLDALRDAGKDVDDAVLEERRSAAGLDSLATIIYTSGTTGRPKGCELTHSNFVELSDNAAASLPDVVFPGAATIMFLPLAHVFARYISVLAVAGGVKVAHTADVKNLLPDLQSFQPNFILAVPRVFEKVYNSSMLKAEDGGKGKIFHAGSDVAIAFSRAEQDGKVPLGLKLKHMLFDKLLYGKIRAAMGGKVVHAVSGGAPLGERLGHFFHGIGLTVLEGYGLTETTAPITVNTPTQLKIGSVGRPLPGNAVKIAQDGEILAKGFCVMRGYYNRPDLDEETFADGWFRTGDIGELDDEGFLRITGRKKEIIITASGKNVIPALLEDQIRADPLVSQCLVVGDARPFIAALVTLDAEALPGWLERHKLPAGTTVAQASELPQVRDAIAALVQKANTTVSRAEAIKEFRIVPTDFTEDSGHLTPSLKIKRGQVLKDYESVLEDIYSGAKPRA</sequence>
<organism evidence="7 8">
    <name type="scientific">Paeniglutamicibacter gangotriensis Lz1y</name>
    <dbReference type="NCBI Taxonomy" id="1276920"/>
    <lineage>
        <taxon>Bacteria</taxon>
        <taxon>Bacillati</taxon>
        <taxon>Actinomycetota</taxon>
        <taxon>Actinomycetes</taxon>
        <taxon>Micrococcales</taxon>
        <taxon>Micrococcaceae</taxon>
        <taxon>Paeniglutamicibacter</taxon>
    </lineage>
</organism>
<name>M7MP47_9MICC</name>
<evidence type="ECO:0000256" key="5">
    <source>
        <dbReference type="ARBA" id="ARBA00032875"/>
    </source>
</evidence>
<evidence type="ECO:0000259" key="6">
    <source>
        <dbReference type="Pfam" id="PF00501"/>
    </source>
</evidence>
<feature type="domain" description="AMP-dependent synthetase/ligase" evidence="6">
    <location>
        <begin position="66"/>
        <end position="443"/>
    </location>
</feature>
<dbReference type="GO" id="GO:0016020">
    <property type="term" value="C:membrane"/>
    <property type="evidence" value="ECO:0007669"/>
    <property type="project" value="TreeGrafter"/>
</dbReference>
<comment type="caution">
    <text evidence="7">The sequence shown here is derived from an EMBL/GenBank/DDBJ whole genome shotgun (WGS) entry which is preliminary data.</text>
</comment>
<dbReference type="InterPro" id="IPR042099">
    <property type="entry name" value="ANL_N_sf"/>
</dbReference>
<dbReference type="SUPFAM" id="SSF56801">
    <property type="entry name" value="Acetyl-CoA synthetase-like"/>
    <property type="match status" value="1"/>
</dbReference>
<proteinExistence type="inferred from homology"/>
<dbReference type="Pfam" id="PF23562">
    <property type="entry name" value="AMP-binding_C_3"/>
    <property type="match status" value="1"/>
</dbReference>
<dbReference type="InterPro" id="IPR000873">
    <property type="entry name" value="AMP-dep_synth/lig_dom"/>
</dbReference>
<dbReference type="CDD" id="cd05907">
    <property type="entry name" value="VL_LC_FACS_like"/>
    <property type="match status" value="1"/>
</dbReference>
<accession>M7MP47</accession>
<keyword evidence="3" id="KW-0276">Fatty acid metabolism</keyword>
<dbReference type="InterPro" id="IPR020845">
    <property type="entry name" value="AMP-binding_CS"/>
</dbReference>
<evidence type="ECO:0000256" key="2">
    <source>
        <dbReference type="ARBA" id="ARBA00022598"/>
    </source>
</evidence>
<dbReference type="EMBL" id="AOCK01000007">
    <property type="protein sequence ID" value="EMQ98137.1"/>
    <property type="molecule type" value="Genomic_DNA"/>
</dbReference>
<evidence type="ECO:0000313" key="8">
    <source>
        <dbReference type="Proteomes" id="UP000012015"/>
    </source>
</evidence>
<dbReference type="Proteomes" id="UP000012015">
    <property type="component" value="Unassembled WGS sequence"/>
</dbReference>